<proteinExistence type="predicted"/>
<evidence type="ECO:0000313" key="2">
    <source>
        <dbReference type="Proteomes" id="UP000237246"/>
    </source>
</evidence>
<dbReference type="EMBL" id="PPHD01002908">
    <property type="protein sequence ID" value="POI33785.1"/>
    <property type="molecule type" value="Genomic_DNA"/>
</dbReference>
<name>A0A2P4TBS9_BAMTH</name>
<sequence>MHMVCFSFQKQFYTIY</sequence>
<accession>A0A2P4TBS9</accession>
<comment type="caution">
    <text evidence="1">The sequence shown here is derived from an EMBL/GenBank/DDBJ whole genome shotgun (WGS) entry which is preliminary data.</text>
</comment>
<protein>
    <submittedName>
        <fullName evidence="1">Uncharacterized protein</fullName>
    </submittedName>
</protein>
<gene>
    <name evidence="1" type="ORF">CIB84_002464</name>
</gene>
<dbReference type="Proteomes" id="UP000237246">
    <property type="component" value="Unassembled WGS sequence"/>
</dbReference>
<dbReference type="AlphaFoldDB" id="A0A2P4TBS9"/>
<evidence type="ECO:0000313" key="1">
    <source>
        <dbReference type="EMBL" id="POI33785.1"/>
    </source>
</evidence>
<organism evidence="1 2">
    <name type="scientific">Bambusicola thoracicus</name>
    <name type="common">Chinese bamboo-partridge</name>
    <name type="synonym">Perdix thoracica</name>
    <dbReference type="NCBI Taxonomy" id="9083"/>
    <lineage>
        <taxon>Eukaryota</taxon>
        <taxon>Metazoa</taxon>
        <taxon>Chordata</taxon>
        <taxon>Craniata</taxon>
        <taxon>Vertebrata</taxon>
        <taxon>Euteleostomi</taxon>
        <taxon>Archelosauria</taxon>
        <taxon>Archosauria</taxon>
        <taxon>Dinosauria</taxon>
        <taxon>Saurischia</taxon>
        <taxon>Theropoda</taxon>
        <taxon>Coelurosauria</taxon>
        <taxon>Aves</taxon>
        <taxon>Neognathae</taxon>
        <taxon>Galloanserae</taxon>
        <taxon>Galliformes</taxon>
        <taxon>Phasianidae</taxon>
        <taxon>Perdicinae</taxon>
        <taxon>Bambusicola</taxon>
    </lineage>
</organism>
<reference evidence="1 2" key="1">
    <citation type="submission" date="2018-01" db="EMBL/GenBank/DDBJ databases">
        <title>Comparison of the Chinese Bamboo Partridge and Red Junglefowl genome sequences highlights the importance of demography in genome evolution.</title>
        <authorList>
            <person name="Tiley G.P."/>
            <person name="Kimball R.T."/>
            <person name="Braun E.L."/>
            <person name="Burleigh J.G."/>
        </authorList>
    </citation>
    <scope>NUCLEOTIDE SEQUENCE [LARGE SCALE GENOMIC DNA]</scope>
    <source>
        <strain evidence="1">RTK389</strain>
        <tissue evidence="1">Blood</tissue>
    </source>
</reference>
<keyword evidence="2" id="KW-1185">Reference proteome</keyword>